<dbReference type="InterPro" id="IPR020843">
    <property type="entry name" value="ER"/>
</dbReference>
<evidence type="ECO:0000313" key="10">
    <source>
        <dbReference type="EMBL" id="PFH57114.1"/>
    </source>
</evidence>
<evidence type="ECO:0000259" key="9">
    <source>
        <dbReference type="SMART" id="SM00829"/>
    </source>
</evidence>
<dbReference type="STRING" id="268505.A0A2A9P7C4"/>
<dbReference type="GO" id="GO:0008270">
    <property type="term" value="F:zinc ion binding"/>
    <property type="evidence" value="ECO:0007669"/>
    <property type="project" value="InterPro"/>
</dbReference>
<dbReference type="InterPro" id="IPR002328">
    <property type="entry name" value="ADH_Zn_CS"/>
</dbReference>
<dbReference type="SMART" id="SM00829">
    <property type="entry name" value="PKS_ER"/>
    <property type="match status" value="1"/>
</dbReference>
<keyword evidence="4 8" id="KW-0479">Metal-binding</keyword>
<evidence type="ECO:0000256" key="2">
    <source>
        <dbReference type="ARBA" id="ARBA00008072"/>
    </source>
</evidence>
<keyword evidence="5 8" id="KW-0862">Zinc</keyword>
<dbReference type="Gene3D" id="3.90.180.10">
    <property type="entry name" value="Medium-chain alcohol dehydrogenases, catalytic domain"/>
    <property type="match status" value="1"/>
</dbReference>
<dbReference type="GO" id="GO:0004022">
    <property type="term" value="F:alcohol dehydrogenase (NAD+) activity"/>
    <property type="evidence" value="ECO:0007669"/>
    <property type="project" value="UniProtKB-EC"/>
</dbReference>
<dbReference type="Proteomes" id="UP000037136">
    <property type="component" value="Unassembled WGS sequence"/>
</dbReference>
<dbReference type="InterPro" id="IPR011032">
    <property type="entry name" value="GroES-like_sf"/>
</dbReference>
<proteinExistence type="inferred from homology"/>
<dbReference type="Gene3D" id="3.40.50.720">
    <property type="entry name" value="NAD(P)-binding Rossmann-like Domain"/>
    <property type="match status" value="1"/>
</dbReference>
<keyword evidence="7" id="KW-0520">NAD</keyword>
<dbReference type="SUPFAM" id="SSF51735">
    <property type="entry name" value="NAD(P)-binding Rossmann-fold domains"/>
    <property type="match status" value="1"/>
</dbReference>
<organism evidence="10 11">
    <name type="scientific">Ophiocordyceps unilateralis</name>
    <name type="common">Zombie-ant fungus</name>
    <name type="synonym">Torrubia unilateralis</name>
    <dbReference type="NCBI Taxonomy" id="268505"/>
    <lineage>
        <taxon>Eukaryota</taxon>
        <taxon>Fungi</taxon>
        <taxon>Dikarya</taxon>
        <taxon>Ascomycota</taxon>
        <taxon>Pezizomycotina</taxon>
        <taxon>Sordariomycetes</taxon>
        <taxon>Hypocreomycetidae</taxon>
        <taxon>Hypocreales</taxon>
        <taxon>Ophiocordycipitaceae</taxon>
        <taxon>Ophiocordyceps</taxon>
    </lineage>
</organism>
<dbReference type="GO" id="GO:0005737">
    <property type="term" value="C:cytoplasm"/>
    <property type="evidence" value="ECO:0007669"/>
    <property type="project" value="TreeGrafter"/>
</dbReference>
<dbReference type="InterPro" id="IPR013154">
    <property type="entry name" value="ADH-like_N"/>
</dbReference>
<evidence type="ECO:0000256" key="4">
    <source>
        <dbReference type="ARBA" id="ARBA00022723"/>
    </source>
</evidence>
<dbReference type="EC" id="1.1.1.1" evidence="3"/>
<protein>
    <recommendedName>
        <fullName evidence="3">alcohol dehydrogenase</fullName>
        <ecNumber evidence="3">1.1.1.1</ecNumber>
    </recommendedName>
</protein>
<dbReference type="Pfam" id="PF00107">
    <property type="entry name" value="ADH_zinc_N"/>
    <property type="match status" value="1"/>
</dbReference>
<reference evidence="10 11" key="2">
    <citation type="journal article" date="2017" name="Sci. Rep.">
        <title>Ant-infecting Ophiocordyceps genomes reveal a high diversity of potential behavioral manipulation genes and a possible major role for enterotoxins.</title>
        <authorList>
            <person name="de Bekker C."/>
            <person name="Ohm R.A."/>
            <person name="Evans H.C."/>
            <person name="Brachmann A."/>
            <person name="Hughes D.P."/>
        </authorList>
    </citation>
    <scope>NUCLEOTIDE SEQUENCE [LARGE SCALE GENOMIC DNA]</scope>
    <source>
        <strain evidence="10 11">SC16a</strain>
    </source>
</reference>
<dbReference type="CDD" id="cd08297">
    <property type="entry name" value="CAD3"/>
    <property type="match status" value="1"/>
</dbReference>
<dbReference type="PANTHER" id="PTHR42940:SF3">
    <property type="entry name" value="ALCOHOL DEHYDROGENASE 1-RELATED"/>
    <property type="match status" value="1"/>
</dbReference>
<evidence type="ECO:0000256" key="1">
    <source>
        <dbReference type="ARBA" id="ARBA00001947"/>
    </source>
</evidence>
<comment type="cofactor">
    <cofactor evidence="1 8">
        <name>Zn(2+)</name>
        <dbReference type="ChEBI" id="CHEBI:29105"/>
    </cofactor>
</comment>
<gene>
    <name evidence="10" type="ORF">XA68_15489</name>
</gene>
<dbReference type="PANTHER" id="PTHR42940">
    <property type="entry name" value="ALCOHOL DEHYDROGENASE 1-RELATED"/>
    <property type="match status" value="1"/>
</dbReference>
<evidence type="ECO:0000256" key="7">
    <source>
        <dbReference type="ARBA" id="ARBA00023027"/>
    </source>
</evidence>
<keyword evidence="11" id="KW-1185">Reference proteome</keyword>
<evidence type="ECO:0000256" key="3">
    <source>
        <dbReference type="ARBA" id="ARBA00013190"/>
    </source>
</evidence>
<evidence type="ECO:0000313" key="11">
    <source>
        <dbReference type="Proteomes" id="UP000037136"/>
    </source>
</evidence>
<keyword evidence="6" id="KW-0560">Oxidoreductase</keyword>
<dbReference type="FunFam" id="3.40.50.720:FF:000039">
    <property type="entry name" value="Alcohol dehydrogenase AdhP"/>
    <property type="match status" value="1"/>
</dbReference>
<comment type="similarity">
    <text evidence="2 8">Belongs to the zinc-containing alcohol dehydrogenase family.</text>
</comment>
<dbReference type="Pfam" id="PF08240">
    <property type="entry name" value="ADH_N"/>
    <property type="match status" value="1"/>
</dbReference>
<feature type="domain" description="Enoyl reductase (ER)" evidence="9">
    <location>
        <begin position="25"/>
        <end position="356"/>
    </location>
</feature>
<dbReference type="OrthoDB" id="1879366at2759"/>
<dbReference type="AlphaFoldDB" id="A0A2A9P7C4"/>
<evidence type="ECO:0000256" key="5">
    <source>
        <dbReference type="ARBA" id="ARBA00022833"/>
    </source>
</evidence>
<sequence>MTSSPLPPSPDMPTEQWAQVTETRGGPPIYKRVPVPQPEADQVLVHVLFSGVCHSDLHLLRNDWPLDQHLPFIGGHEGAGIVVARGELVKSVAVGARVGIKWINSSCLDCSFCQAGHEQLCPAVQLSGYSVGGTFQQYALAKASHVARIPDDCQDLAAVAPILCAGITVYRGLKESNVRPGQSVVIVGAGGGLGSLAVQYARAMGLHVVAVDAGREKREACERLGAAAFVDFRAEEDVVAAVKAASPDGQGPSAVLLAAVHEEPFRQATRYVRPHGTVVCVGLPPNATFNAPVFETVLRMITIRGSYVGNRVDTVEALEFFRRGLIKAPVTVVGLTELPDVFQLMEEGKIVGRYVLDTSK</sequence>
<name>A0A2A9P7C4_OPHUN</name>
<dbReference type="SUPFAM" id="SSF50129">
    <property type="entry name" value="GroES-like"/>
    <property type="match status" value="1"/>
</dbReference>
<dbReference type="EMBL" id="LAZP02000454">
    <property type="protein sequence ID" value="PFH57114.1"/>
    <property type="molecule type" value="Genomic_DNA"/>
</dbReference>
<reference evidence="10 11" key="1">
    <citation type="journal article" date="2015" name="BMC Genomics">
        <title>Gene expression during zombie ant biting behavior reflects the complexity underlying fungal parasitic behavioral manipulation.</title>
        <authorList>
            <person name="de Bekker C."/>
            <person name="Ohm R.A."/>
            <person name="Loreto R.G."/>
            <person name="Sebastian A."/>
            <person name="Albert I."/>
            <person name="Merrow M."/>
            <person name="Brachmann A."/>
            <person name="Hughes D.P."/>
        </authorList>
    </citation>
    <scope>NUCLEOTIDE SEQUENCE [LARGE SCALE GENOMIC DNA]</scope>
    <source>
        <strain evidence="10 11">SC16a</strain>
    </source>
</reference>
<dbReference type="InterPro" id="IPR013149">
    <property type="entry name" value="ADH-like_C"/>
</dbReference>
<accession>A0A2A9P7C4</accession>
<evidence type="ECO:0000256" key="6">
    <source>
        <dbReference type="ARBA" id="ARBA00023002"/>
    </source>
</evidence>
<dbReference type="InterPro" id="IPR036291">
    <property type="entry name" value="NAD(P)-bd_dom_sf"/>
</dbReference>
<dbReference type="PROSITE" id="PS00059">
    <property type="entry name" value="ADH_ZINC"/>
    <property type="match status" value="1"/>
</dbReference>
<evidence type="ECO:0000256" key="8">
    <source>
        <dbReference type="RuleBase" id="RU361277"/>
    </source>
</evidence>
<comment type="caution">
    <text evidence="10">The sequence shown here is derived from an EMBL/GenBank/DDBJ whole genome shotgun (WGS) entry which is preliminary data.</text>
</comment>